<evidence type="ECO:0000259" key="1">
    <source>
        <dbReference type="Pfam" id="PF12762"/>
    </source>
</evidence>
<dbReference type="AlphaFoldDB" id="A0A0R0M4A3"/>
<evidence type="ECO:0000313" key="3">
    <source>
        <dbReference type="Proteomes" id="UP000051530"/>
    </source>
</evidence>
<keyword evidence="3" id="KW-1185">Reference proteome</keyword>
<proteinExistence type="predicted"/>
<comment type="caution">
    <text evidence="2">The sequence shown here is derived from an EMBL/GenBank/DDBJ whole genome shotgun (WGS) entry which is preliminary data.</text>
</comment>
<dbReference type="InterPro" id="IPR053164">
    <property type="entry name" value="IS1016-like_transposase"/>
</dbReference>
<dbReference type="Pfam" id="PF12762">
    <property type="entry name" value="DDE_Tnp_IS1595"/>
    <property type="match status" value="1"/>
</dbReference>
<protein>
    <submittedName>
        <fullName evidence="2">Putative transposase</fullName>
    </submittedName>
</protein>
<dbReference type="InterPro" id="IPR024445">
    <property type="entry name" value="Tnp_ISXO2-like"/>
</dbReference>
<feature type="domain" description="ISXO2-like transposase" evidence="1">
    <location>
        <begin position="9"/>
        <end position="94"/>
    </location>
</feature>
<dbReference type="Proteomes" id="UP000051530">
    <property type="component" value="Unassembled WGS sequence"/>
</dbReference>
<dbReference type="EMBL" id="LGUB01000189">
    <property type="protein sequence ID" value="KRH93879.1"/>
    <property type="molecule type" value="Genomic_DNA"/>
</dbReference>
<sequence>LIDTSTRPTKGYAEIVTDRTSTTLLEVIEREIRPGSIIYADEWAAYSSLRQSYQFEHRTIYHKYYFVDPNTSGHTQNVESYNNKIKKTLKDANGCLNSKKEEFFSTFVFNDTSKDNLLQKYLNFIAFENI</sequence>
<name>A0A0R0M4A3_9MICR</name>
<dbReference type="OrthoDB" id="2194918at2759"/>
<organism evidence="2 3">
    <name type="scientific">Pseudoloma neurophilia</name>
    <dbReference type="NCBI Taxonomy" id="146866"/>
    <lineage>
        <taxon>Eukaryota</taxon>
        <taxon>Fungi</taxon>
        <taxon>Fungi incertae sedis</taxon>
        <taxon>Microsporidia</taxon>
        <taxon>Pseudoloma</taxon>
    </lineage>
</organism>
<gene>
    <name evidence="2" type="ORF">M153_5040001257</name>
</gene>
<evidence type="ECO:0000313" key="2">
    <source>
        <dbReference type="EMBL" id="KRH93879.1"/>
    </source>
</evidence>
<dbReference type="VEuPathDB" id="MicrosporidiaDB:M153_5040001257"/>
<dbReference type="PANTHER" id="PTHR47163">
    <property type="entry name" value="DDE_TNP_IS1595 DOMAIN-CONTAINING PROTEIN"/>
    <property type="match status" value="1"/>
</dbReference>
<feature type="non-terminal residue" evidence="2">
    <location>
        <position position="1"/>
    </location>
</feature>
<dbReference type="PANTHER" id="PTHR47163:SF2">
    <property type="entry name" value="SI:DKEY-17M8.2"/>
    <property type="match status" value="1"/>
</dbReference>
<accession>A0A0R0M4A3</accession>
<reference evidence="2 3" key="1">
    <citation type="submission" date="2015-07" db="EMBL/GenBank/DDBJ databases">
        <title>The genome of Pseudoloma neurophilia, a relevant intracellular parasite of the zebrafish.</title>
        <authorList>
            <person name="Ndikumana S."/>
            <person name="Pelin A."/>
            <person name="Sanders J."/>
            <person name="Corradi N."/>
        </authorList>
    </citation>
    <scope>NUCLEOTIDE SEQUENCE [LARGE SCALE GENOMIC DNA]</scope>
    <source>
        <strain evidence="2 3">MK1</strain>
    </source>
</reference>